<name>A0ABQ3QU83_9ACTN</name>
<feature type="domain" description="DUF4328" evidence="2">
    <location>
        <begin position="30"/>
        <end position="186"/>
    </location>
</feature>
<feature type="transmembrane region" description="Helical" evidence="1">
    <location>
        <begin position="83"/>
        <end position="104"/>
    </location>
</feature>
<dbReference type="InterPro" id="IPR025565">
    <property type="entry name" value="DUF4328"/>
</dbReference>
<evidence type="ECO:0000313" key="4">
    <source>
        <dbReference type="Proteomes" id="UP001050808"/>
    </source>
</evidence>
<gene>
    <name evidence="3" type="ORF">Sviol_52520</name>
</gene>
<proteinExistence type="predicted"/>
<keyword evidence="1" id="KW-0812">Transmembrane</keyword>
<organism evidence="3 4">
    <name type="scientific">Streptomyces violascens</name>
    <dbReference type="NCBI Taxonomy" id="67381"/>
    <lineage>
        <taxon>Bacteria</taxon>
        <taxon>Bacillati</taxon>
        <taxon>Actinomycetota</taxon>
        <taxon>Actinomycetes</taxon>
        <taxon>Kitasatosporales</taxon>
        <taxon>Streptomycetaceae</taxon>
        <taxon>Streptomyces</taxon>
    </lineage>
</organism>
<dbReference type="EMBL" id="BNDY01000017">
    <property type="protein sequence ID" value="GHI40844.1"/>
    <property type="molecule type" value="Genomic_DNA"/>
</dbReference>
<dbReference type="Proteomes" id="UP001050808">
    <property type="component" value="Unassembled WGS sequence"/>
</dbReference>
<keyword evidence="1" id="KW-0472">Membrane</keyword>
<accession>A0ABQ3QU83</accession>
<dbReference type="Pfam" id="PF14219">
    <property type="entry name" value="DUF4328"/>
    <property type="match status" value="1"/>
</dbReference>
<feature type="transmembrane region" description="Helical" evidence="1">
    <location>
        <begin position="6"/>
        <end position="27"/>
    </location>
</feature>
<reference evidence="3" key="1">
    <citation type="submission" date="2024-05" db="EMBL/GenBank/DDBJ databases">
        <title>Whole genome shotgun sequence of Streptomyces violascens NBRC 12920.</title>
        <authorList>
            <person name="Komaki H."/>
            <person name="Tamura T."/>
        </authorList>
    </citation>
    <scope>NUCLEOTIDE SEQUENCE</scope>
    <source>
        <strain evidence="3">NBRC 12920</strain>
    </source>
</reference>
<feature type="transmembrane region" description="Helical" evidence="1">
    <location>
        <begin position="39"/>
        <end position="63"/>
    </location>
</feature>
<protein>
    <recommendedName>
        <fullName evidence="2">DUF4328 domain-containing protein</fullName>
    </recommendedName>
</protein>
<evidence type="ECO:0000256" key="1">
    <source>
        <dbReference type="SAM" id="Phobius"/>
    </source>
</evidence>
<evidence type="ECO:0000259" key="2">
    <source>
        <dbReference type="Pfam" id="PF14219"/>
    </source>
</evidence>
<evidence type="ECO:0000313" key="3">
    <source>
        <dbReference type="EMBL" id="GHI40844.1"/>
    </source>
</evidence>
<keyword evidence="4" id="KW-1185">Reference proteome</keyword>
<keyword evidence="1" id="KW-1133">Transmembrane helix</keyword>
<feature type="transmembrane region" description="Helical" evidence="1">
    <location>
        <begin position="163"/>
        <end position="182"/>
    </location>
</feature>
<comment type="caution">
    <text evidence="3">The sequence shown here is derived from an EMBL/GenBank/DDBJ whole genome shotgun (WGS) entry which is preliminary data.</text>
</comment>
<sequence length="201" mass="21592">MLGVVAVIDLFALYAGTVMHAVAGDLLSHSSDEIDRADALYEVAGNLQLLGTVATAVVFIVWFHRVRTNADVFAQDVCTRSPGWAIGAWFIPVGNLWLPFAIAREIWTASAQTAPDGSWRKVSHAPVRAWWTAWVAALLVNRFGSTMEKNATTPDALQRAADVVMLADALNLAAAALAILFVRKLTAMQDLKATHGPVAAV</sequence>